<name>A0A2A6CUU3_PRIPA</name>
<sequence length="79" mass="8663">MADDKNEAVDRINETRRKVTFQYELNISSSDSVVAVIQNSFNVLRVLVKSDASPEGFSASKSGLCFDCVSPSNNTTDDE</sequence>
<dbReference type="Proteomes" id="UP000005239">
    <property type="component" value="Unassembled WGS sequence"/>
</dbReference>
<dbReference type="EnsemblMetazoa" id="PPA42950.1">
    <property type="protein sequence ID" value="PPA42950.1"/>
    <property type="gene ID" value="WBGene00281319"/>
</dbReference>
<organism evidence="1 2">
    <name type="scientific">Pristionchus pacificus</name>
    <name type="common">Parasitic nematode worm</name>
    <dbReference type="NCBI Taxonomy" id="54126"/>
    <lineage>
        <taxon>Eukaryota</taxon>
        <taxon>Metazoa</taxon>
        <taxon>Ecdysozoa</taxon>
        <taxon>Nematoda</taxon>
        <taxon>Chromadorea</taxon>
        <taxon>Rhabditida</taxon>
        <taxon>Rhabditina</taxon>
        <taxon>Diplogasteromorpha</taxon>
        <taxon>Diplogasteroidea</taxon>
        <taxon>Neodiplogasteridae</taxon>
        <taxon>Pristionchus</taxon>
    </lineage>
</organism>
<protein>
    <submittedName>
        <fullName evidence="1">Uncharacterized protein</fullName>
    </submittedName>
</protein>
<dbReference type="AlphaFoldDB" id="A0A2A6CUU3"/>
<evidence type="ECO:0000313" key="1">
    <source>
        <dbReference type="EnsemblMetazoa" id="PPA42950.1"/>
    </source>
</evidence>
<gene>
    <name evidence="1" type="primary">WBGene00281319</name>
</gene>
<accession>A0A2A6CUU3</accession>
<evidence type="ECO:0000313" key="2">
    <source>
        <dbReference type="Proteomes" id="UP000005239"/>
    </source>
</evidence>
<reference evidence="2" key="1">
    <citation type="journal article" date="2008" name="Nat. Genet.">
        <title>The Pristionchus pacificus genome provides a unique perspective on nematode lifestyle and parasitism.</title>
        <authorList>
            <person name="Dieterich C."/>
            <person name="Clifton S.W."/>
            <person name="Schuster L.N."/>
            <person name="Chinwalla A."/>
            <person name="Delehaunty K."/>
            <person name="Dinkelacker I."/>
            <person name="Fulton L."/>
            <person name="Fulton R."/>
            <person name="Godfrey J."/>
            <person name="Minx P."/>
            <person name="Mitreva M."/>
            <person name="Roeseler W."/>
            <person name="Tian H."/>
            <person name="Witte H."/>
            <person name="Yang S.P."/>
            <person name="Wilson R.K."/>
            <person name="Sommer R.J."/>
        </authorList>
    </citation>
    <scope>NUCLEOTIDE SEQUENCE [LARGE SCALE GENOMIC DNA]</scope>
    <source>
        <strain evidence="2">PS312</strain>
    </source>
</reference>
<proteinExistence type="predicted"/>
<accession>A0A8R1UZV4</accession>
<reference evidence="1" key="2">
    <citation type="submission" date="2022-06" db="UniProtKB">
        <authorList>
            <consortium name="EnsemblMetazoa"/>
        </authorList>
    </citation>
    <scope>IDENTIFICATION</scope>
    <source>
        <strain evidence="1">PS312</strain>
    </source>
</reference>
<keyword evidence="2" id="KW-1185">Reference proteome</keyword>